<dbReference type="STRING" id="745531.A0A0C3S950"/>
<dbReference type="Proteomes" id="UP000053257">
    <property type="component" value="Unassembled WGS sequence"/>
</dbReference>
<dbReference type="HOGENOM" id="CLU_009630_3_0_1"/>
<dbReference type="PANTHER" id="PTHR32208">
    <property type="entry name" value="SECRETED PROTEIN-RELATED"/>
    <property type="match status" value="1"/>
</dbReference>
<dbReference type="OrthoDB" id="2019572at2759"/>
<dbReference type="EMBL" id="KN840531">
    <property type="protein sequence ID" value="KIP05885.1"/>
    <property type="molecule type" value="Genomic_DNA"/>
</dbReference>
<gene>
    <name evidence="6" type="ORF">PHLGIDRAFT_128606</name>
</gene>
<dbReference type="PANTHER" id="PTHR32208:SF21">
    <property type="entry name" value="LOW QUALITY PROTEIN: ALDEHYDE OXIDASE GLOX-LIKE"/>
    <property type="match status" value="1"/>
</dbReference>
<dbReference type="Pfam" id="PF07250">
    <property type="entry name" value="Glyoxal_oxid_N"/>
    <property type="match status" value="1"/>
</dbReference>
<dbReference type="InterPro" id="IPR013783">
    <property type="entry name" value="Ig-like_fold"/>
</dbReference>
<dbReference type="Pfam" id="PF09118">
    <property type="entry name" value="GO-like_E_set"/>
    <property type="match status" value="1"/>
</dbReference>
<feature type="domain" description="Galactose oxidase-like Early set" evidence="5">
    <location>
        <begin position="493"/>
        <end position="601"/>
    </location>
</feature>
<keyword evidence="7" id="KW-1185">Reference proteome</keyword>
<evidence type="ECO:0008006" key="8">
    <source>
        <dbReference type="Google" id="ProtNLM"/>
    </source>
</evidence>
<dbReference type="Gene3D" id="2.130.10.80">
    <property type="entry name" value="Galactose oxidase/kelch, beta-propeller"/>
    <property type="match status" value="1"/>
</dbReference>
<evidence type="ECO:0000313" key="6">
    <source>
        <dbReference type="EMBL" id="KIP05885.1"/>
    </source>
</evidence>
<dbReference type="InterPro" id="IPR014756">
    <property type="entry name" value="Ig_E-set"/>
</dbReference>
<evidence type="ECO:0000259" key="4">
    <source>
        <dbReference type="Pfam" id="PF07250"/>
    </source>
</evidence>
<dbReference type="InterPro" id="IPR015202">
    <property type="entry name" value="GO-like_E_set"/>
</dbReference>
<dbReference type="SUPFAM" id="SSF50965">
    <property type="entry name" value="Galactose oxidase, central domain"/>
    <property type="match status" value="1"/>
</dbReference>
<dbReference type="SUPFAM" id="SSF81296">
    <property type="entry name" value="E set domains"/>
    <property type="match status" value="1"/>
</dbReference>
<evidence type="ECO:0000256" key="3">
    <source>
        <dbReference type="SAM" id="SignalP"/>
    </source>
</evidence>
<evidence type="ECO:0000256" key="1">
    <source>
        <dbReference type="ARBA" id="ARBA00022729"/>
    </source>
</evidence>
<dbReference type="AlphaFoldDB" id="A0A0C3S950"/>
<feature type="domain" description="Glyoxal oxidase N-terminal" evidence="4">
    <location>
        <begin position="135"/>
        <end position="487"/>
    </location>
</feature>
<dbReference type="InterPro" id="IPR037293">
    <property type="entry name" value="Gal_Oxidase_central_sf"/>
</dbReference>
<evidence type="ECO:0000313" key="7">
    <source>
        <dbReference type="Proteomes" id="UP000053257"/>
    </source>
</evidence>
<feature type="chain" id="PRO_5002169727" description="Glyoxal oxidase" evidence="3">
    <location>
        <begin position="17"/>
        <end position="672"/>
    </location>
</feature>
<evidence type="ECO:0000256" key="2">
    <source>
        <dbReference type="SAM" id="MobiDB-lite"/>
    </source>
</evidence>
<feature type="compositionally biased region" description="Low complexity" evidence="2">
    <location>
        <begin position="626"/>
        <end position="649"/>
    </location>
</feature>
<dbReference type="CDD" id="cd02851">
    <property type="entry name" value="E_set_GO_C"/>
    <property type="match status" value="1"/>
</dbReference>
<keyword evidence="1 3" id="KW-0732">Signal</keyword>
<evidence type="ECO:0000259" key="5">
    <source>
        <dbReference type="Pfam" id="PF09118"/>
    </source>
</evidence>
<feature type="signal peptide" evidence="3">
    <location>
        <begin position="1"/>
        <end position="16"/>
    </location>
</feature>
<feature type="region of interest" description="Disordered" evidence="2">
    <location>
        <begin position="625"/>
        <end position="649"/>
    </location>
</feature>
<proteinExistence type="predicted"/>
<sequence length="672" mass="69793">MLSLLALGLGASVALAQSTKGGEGHAGGSFEDGGDTQVSAMMMFVGNEDTVYILDKSEGNAAQINGHPAMGAVYDIASRTSKVMDVISNPFCASGMHMPNGSFIAFGGNGAIGPGGNVGDTGAGAYDTSYNDFAGQTGVRVMNPLDCSGSNASTASACLWYDNPNATSLKRMRWYSTAESLGDGSVAIIGGFSNGGYINRNYPIENDPVWQGNASQPTYEFWPPRDEEPPLMQFLVDAGGLNSYPLTFLLASGKMVLQANVSTILWDPATGAETPLPPMPDNIVRVYPASGANTMLPLTPANNYSQTVLFCGGSDMPNDAWGNYSWPFINTWDYPASSKCHRLEPEPQDGSAAAYVEDDDMPQGRTMGQFVLLPDGKVLVLNGGLNGTAGYSTETLQTPLYGDMPYGMSLASGPVGQPAIYDPSAPAGKRWSTEGLATSNIPRLYHSSALLLPNGAVIVAGSNPNVDVNTTTVFPTTYKAEMFYPPYFSAAVRPSPQNVPKTISYGGPSFDIKVPASSYSGSANDAADNSTVVLMRPGFTTHAMNMGQRYMQLNNTYTVNSDGSITLHVSQAPPNANLFQPGPAYLFVNVNGIPSNGTYVIVGNGQIGTQPIGKVAALPASVRSDSAQGTGASNSNGSSGSGSSNAASSSSSHTSAIVGGIIAAIALVGILG</sequence>
<dbReference type="InterPro" id="IPR009880">
    <property type="entry name" value="Glyoxal_oxidase_N"/>
</dbReference>
<name>A0A0C3S950_PHLG1</name>
<organism evidence="6 7">
    <name type="scientific">Phlebiopsis gigantea (strain 11061_1 CR5-6)</name>
    <name type="common">White-rot fungus</name>
    <name type="synonym">Peniophora gigantea</name>
    <dbReference type="NCBI Taxonomy" id="745531"/>
    <lineage>
        <taxon>Eukaryota</taxon>
        <taxon>Fungi</taxon>
        <taxon>Dikarya</taxon>
        <taxon>Basidiomycota</taxon>
        <taxon>Agaricomycotina</taxon>
        <taxon>Agaricomycetes</taxon>
        <taxon>Polyporales</taxon>
        <taxon>Phanerochaetaceae</taxon>
        <taxon>Phlebiopsis</taxon>
    </lineage>
</organism>
<accession>A0A0C3S950</accession>
<protein>
    <recommendedName>
        <fullName evidence="8">Glyoxal oxidase</fullName>
    </recommendedName>
</protein>
<reference evidence="6 7" key="1">
    <citation type="journal article" date="2014" name="PLoS Genet.">
        <title>Analysis of the Phlebiopsis gigantea genome, transcriptome and secretome provides insight into its pioneer colonization strategies of wood.</title>
        <authorList>
            <person name="Hori C."/>
            <person name="Ishida T."/>
            <person name="Igarashi K."/>
            <person name="Samejima M."/>
            <person name="Suzuki H."/>
            <person name="Master E."/>
            <person name="Ferreira P."/>
            <person name="Ruiz-Duenas F.J."/>
            <person name="Held B."/>
            <person name="Canessa P."/>
            <person name="Larrondo L.F."/>
            <person name="Schmoll M."/>
            <person name="Druzhinina I.S."/>
            <person name="Kubicek C.P."/>
            <person name="Gaskell J.A."/>
            <person name="Kersten P."/>
            <person name="St John F."/>
            <person name="Glasner J."/>
            <person name="Sabat G."/>
            <person name="Splinter BonDurant S."/>
            <person name="Syed K."/>
            <person name="Yadav J."/>
            <person name="Mgbeahuruike A.C."/>
            <person name="Kovalchuk A."/>
            <person name="Asiegbu F.O."/>
            <person name="Lackner G."/>
            <person name="Hoffmeister D."/>
            <person name="Rencoret J."/>
            <person name="Gutierrez A."/>
            <person name="Sun H."/>
            <person name="Lindquist E."/>
            <person name="Barry K."/>
            <person name="Riley R."/>
            <person name="Grigoriev I.V."/>
            <person name="Henrissat B."/>
            <person name="Kues U."/>
            <person name="Berka R.M."/>
            <person name="Martinez A.T."/>
            <person name="Covert S.F."/>
            <person name="Blanchette R.A."/>
            <person name="Cullen D."/>
        </authorList>
    </citation>
    <scope>NUCLEOTIDE SEQUENCE [LARGE SCALE GENOMIC DNA]</scope>
    <source>
        <strain evidence="6 7">11061_1 CR5-6</strain>
    </source>
</reference>
<dbReference type="InterPro" id="IPR011043">
    <property type="entry name" value="Gal_Oxase/kelch_b-propeller"/>
</dbReference>
<dbReference type="Gene3D" id="2.60.40.10">
    <property type="entry name" value="Immunoglobulins"/>
    <property type="match status" value="1"/>
</dbReference>